<evidence type="ECO:0000259" key="5">
    <source>
        <dbReference type="PROSITE" id="PS50021"/>
    </source>
</evidence>
<evidence type="ECO:0000256" key="4">
    <source>
        <dbReference type="SAM" id="MobiDB-lite"/>
    </source>
</evidence>
<feature type="compositionally biased region" description="Basic and acidic residues" evidence="4">
    <location>
        <begin position="1213"/>
        <end position="1239"/>
    </location>
</feature>
<feature type="compositionally biased region" description="Low complexity" evidence="4">
    <location>
        <begin position="941"/>
        <end position="950"/>
    </location>
</feature>
<evidence type="ECO:0000256" key="2">
    <source>
        <dbReference type="ARBA" id="ARBA00023054"/>
    </source>
</evidence>
<feature type="compositionally biased region" description="Basic and acidic residues" evidence="4">
    <location>
        <begin position="983"/>
        <end position="997"/>
    </location>
</feature>
<feature type="compositionally biased region" description="Acidic residues" evidence="4">
    <location>
        <begin position="1558"/>
        <end position="1567"/>
    </location>
</feature>
<gene>
    <name evidence="7" type="primary">LOC118426652</name>
</gene>
<feature type="compositionally biased region" description="Basic and acidic residues" evidence="4">
    <location>
        <begin position="859"/>
        <end position="869"/>
    </location>
</feature>
<sequence length="1580" mass="175048">MATERGDQLVLTGKDEATLREMLESCTDLSQRKKIRAAIREVICREDVSTTWSSASRKYEKSKRPSDKEAKENRAPTISRTSRPMNNIGRSPSSTGRAKMDTREKQGADTETHVNGDDPGHSTKALEDIDNEEELLQMLKETTDYRQRKEIRLAIRALKRQSEAGEPEEVEKSRARRPSGGRRPSSDRTHSSGTVTGLAARKGSTSGSRQLGRKNSGHLVACRSGDRGETEGRKTPGSSSSSHKVLERKKSQEKPSPRKNSQDGGESSRVPASPTQKSRRKSSSSSETSRLGRHLSIEDIEDEAVLLKMVKETSDVEEKRRLRARIRAVRRLSRDRKDLAAVKGQGENSTTQSDLPQAEEVLEKPVATETMECAEEISEVQTNGLTNGDSEKNDTSSAEVEKVQESGEEDDLSSKTEEDLQYMLLVCADYDERKKIRQALRDVRKNGQPTGSTTKQATTAGSLQDKGKSTTSLGKQKTGKEIGKLPETARKLENGTASKKSASYRKDMKNISEGKVASLGNKWEAFVDKSNPFERRRSSSKESDKEKDTVPTPKKAEKASSKERGAAVSKSVQNGKPEKSAEKGNNQPLEKSSAEKEKSNGVTEEKKRPVKKNAANVTPVRESKLTVKLKSEKPAEEENTHELQKSKAETEKKKQGVKKTAGNVTPVKESTLSVKLKSAEKTEEKESSQEPVKDKSAQDDKMSLKEKKQRVKANAASLITKESNLSVSLAKKGKSWEGLLKDKPKRHRVFRLDGQEDTSSAQEEENTEEPSISNEETAPVENVEPSDDDDDDDENDAEEEPASSGNKWDKLFFGKSSRVRKIKIDEETLNGLPRARVKSDDSEAGKDDLTETAADEDALSDKSEEKDVRDDDADDDEDVIADEEPLADAEKDALLLANTESADEDADSEHNFDTKEYTEELSDTEADLDLLVDTDVENTNDDNISTTTTDAEASVREDNISPPCVNTTQSHTLETGTTISGVNRDKKTNEAGDRIVQDAEAEEETCEQDMESVMILDEEELAGIQEEVGEDKTMDSENKEDEEGEEEGDPEEVQDLKDEVTPQETTEESQDGLVNSSAADVDETTGEDSKSETSPEDANTSEATVDADDSTPNEQVKDPDSKSQDRSCVKKRMADEGQEVKVTAALDNLDSIEDEEQLEKLLDHTTEYDDRKRIRAALRILRKKKREGLLNHTVSKVLSNLQDNQSKVSNNHIKKDDKEKKSLKTTDALTKRFSDKPSERLSSLRQADRKKEQDQLNSRLKAKEDKKEEKPHKKEEKDKMSTTVRKTTTSGPGGRTTETVTTETTDNGGGSVRSKTVVTSQTKTWGSSGGAAAPGAKVGSVFDREEPARPRKAGHQIDRQLAERKKEMDRMKQASRSQSMKSAKSAFIQKLEGDAPKTGGKPTRRLIDVLSGTNLKRSFSTPARPGASRVPNASAVKDMLLRWCRSKTSGYDHVEISNFSTSWNDGMAFCALIHHFFPDAFDYESLDPKNKGHNFKLAFDTAESEADIMPLLEVQDMLDMGAKPDWRCVFTYVQSLFNNLRRLEARGLTRGGQKPVDNDDSDDDDDPPMFAASTIKVKTF</sequence>
<dbReference type="Pfam" id="PF12510">
    <property type="entry name" value="Smoothelin"/>
    <property type="match status" value="5"/>
</dbReference>
<feature type="compositionally biased region" description="Acidic residues" evidence="4">
    <location>
        <begin position="870"/>
        <end position="887"/>
    </location>
</feature>
<reference evidence="7" key="2">
    <citation type="submission" date="2025-08" db="UniProtKB">
        <authorList>
            <consortium name="RefSeq"/>
        </authorList>
    </citation>
    <scope>IDENTIFICATION</scope>
    <source>
        <strain evidence="7">S238N-H82</strain>
        <tissue evidence="7">Testes</tissue>
    </source>
</reference>
<feature type="compositionally biased region" description="Acidic residues" evidence="4">
    <location>
        <begin position="919"/>
        <end position="940"/>
    </location>
</feature>
<feature type="compositionally biased region" description="Basic and acidic residues" evidence="4">
    <location>
        <begin position="525"/>
        <end position="565"/>
    </location>
</feature>
<dbReference type="InterPro" id="IPR022189">
    <property type="entry name" value="SMTN"/>
</dbReference>
<dbReference type="RefSeq" id="XP_035692057.1">
    <property type="nucleotide sequence ID" value="XM_035836164.1"/>
</dbReference>
<evidence type="ECO:0000313" key="6">
    <source>
        <dbReference type="Proteomes" id="UP000001554"/>
    </source>
</evidence>
<dbReference type="PANTHER" id="PTHR23167">
    <property type="entry name" value="CALPONIN HOMOLOGY DOMAIN-CONTAINING PROTEIN DDB_G0272472-RELATED"/>
    <property type="match status" value="1"/>
</dbReference>
<feature type="region of interest" description="Disordered" evidence="4">
    <location>
        <begin position="158"/>
        <end position="298"/>
    </location>
</feature>
<evidence type="ECO:0000256" key="1">
    <source>
        <dbReference type="ARBA" id="ARBA00022553"/>
    </source>
</evidence>
<feature type="compositionally biased region" description="Acidic residues" evidence="4">
    <location>
        <begin position="1038"/>
        <end position="1053"/>
    </location>
</feature>
<organism evidence="6 7">
    <name type="scientific">Branchiostoma floridae</name>
    <name type="common">Florida lancelet</name>
    <name type="synonym">Amphioxus</name>
    <dbReference type="NCBI Taxonomy" id="7739"/>
    <lineage>
        <taxon>Eukaryota</taxon>
        <taxon>Metazoa</taxon>
        <taxon>Chordata</taxon>
        <taxon>Cephalochordata</taxon>
        <taxon>Leptocardii</taxon>
        <taxon>Amphioxiformes</taxon>
        <taxon>Branchiostomatidae</taxon>
        <taxon>Branchiostoma</taxon>
    </lineage>
</organism>
<feature type="compositionally biased region" description="Polar residues" evidence="4">
    <location>
        <begin position="964"/>
        <end position="981"/>
    </location>
</feature>
<dbReference type="Pfam" id="PF00307">
    <property type="entry name" value="CH"/>
    <property type="match status" value="1"/>
</dbReference>
<feature type="compositionally biased region" description="Basic and acidic residues" evidence="4">
    <location>
        <begin position="592"/>
        <end position="607"/>
    </location>
</feature>
<dbReference type="SMART" id="SM00033">
    <property type="entry name" value="CH"/>
    <property type="match status" value="1"/>
</dbReference>
<dbReference type="Proteomes" id="UP000001554">
    <property type="component" value="Chromosome 11"/>
</dbReference>
<keyword evidence="6" id="KW-1185">Reference proteome</keyword>
<feature type="compositionally biased region" description="Polar residues" evidence="4">
    <location>
        <begin position="1313"/>
        <end position="1325"/>
    </location>
</feature>
<feature type="compositionally biased region" description="Polar residues" evidence="4">
    <location>
        <begin position="447"/>
        <end position="462"/>
    </location>
</feature>
<feature type="compositionally biased region" description="Basic and acidic residues" evidence="4">
    <location>
        <begin position="389"/>
        <end position="405"/>
    </location>
</feature>
<feature type="compositionally biased region" description="Polar residues" evidence="4">
    <location>
        <begin position="346"/>
        <end position="355"/>
    </location>
</feature>
<protein>
    <submittedName>
        <fullName evidence="7">Cytospin-A-like isoform X1</fullName>
    </submittedName>
</protein>
<feature type="compositionally biased region" description="Basic and acidic residues" evidence="4">
    <location>
        <begin position="98"/>
        <end position="127"/>
    </location>
</feature>
<feature type="compositionally biased region" description="Basic and acidic residues" evidence="4">
    <location>
        <begin position="677"/>
        <end position="706"/>
    </location>
</feature>
<feature type="compositionally biased region" description="Basic and acidic residues" evidence="4">
    <location>
        <begin position="908"/>
        <end position="918"/>
    </location>
</feature>
<feature type="compositionally biased region" description="Polar residues" evidence="4">
    <location>
        <begin position="1201"/>
        <end position="1211"/>
    </location>
</feature>
<feature type="compositionally biased region" description="Basic and acidic residues" evidence="4">
    <location>
        <begin position="224"/>
        <end position="234"/>
    </location>
</feature>
<feature type="region of interest" description="Disordered" evidence="4">
    <location>
        <begin position="440"/>
        <end position="809"/>
    </location>
</feature>
<feature type="compositionally biased region" description="Acidic residues" evidence="4">
    <location>
        <begin position="999"/>
        <end position="1021"/>
    </location>
</feature>
<dbReference type="CDD" id="cd21200">
    <property type="entry name" value="CH_SMTN-like"/>
    <property type="match status" value="1"/>
</dbReference>
<feature type="compositionally biased region" description="Basic and acidic residues" evidence="4">
    <location>
        <begin position="244"/>
        <end position="256"/>
    </location>
</feature>
<feature type="compositionally biased region" description="Polar residues" evidence="4">
    <location>
        <begin position="1281"/>
        <end position="1290"/>
    </location>
</feature>
<dbReference type="InterPro" id="IPR036872">
    <property type="entry name" value="CH_dom_sf"/>
</dbReference>
<feature type="compositionally biased region" description="Basic and acidic residues" evidence="4">
    <location>
        <begin position="1261"/>
        <end position="1280"/>
    </location>
</feature>
<feature type="compositionally biased region" description="Basic and acidic residues" evidence="4">
    <location>
        <begin position="1115"/>
        <end position="1137"/>
    </location>
</feature>
<proteinExistence type="inferred from homology"/>
<feature type="compositionally biased region" description="Low complexity" evidence="4">
    <location>
        <begin position="1295"/>
        <end position="1306"/>
    </location>
</feature>
<dbReference type="OrthoDB" id="10058131at2759"/>
<keyword evidence="2" id="KW-0175">Coiled coil</keyword>
<dbReference type="PANTHER" id="PTHR23167:SF88">
    <property type="entry name" value="CALPONIN-HOMOLOGY (CH) DOMAIN-CONTAINING PROTEIN"/>
    <property type="match status" value="1"/>
</dbReference>
<evidence type="ECO:0000256" key="3">
    <source>
        <dbReference type="ARBA" id="ARBA00061655"/>
    </source>
</evidence>
<dbReference type="SUPFAM" id="SSF47576">
    <property type="entry name" value="Calponin-homology domain, CH-domain"/>
    <property type="match status" value="1"/>
</dbReference>
<comment type="similarity">
    <text evidence="3">Belongs to the smoothelin family.</text>
</comment>
<feature type="region of interest" description="Disordered" evidence="4">
    <location>
        <begin position="1201"/>
        <end position="1336"/>
    </location>
</feature>
<dbReference type="InterPro" id="IPR001715">
    <property type="entry name" value="CH_dom"/>
</dbReference>
<dbReference type="PROSITE" id="PS50021">
    <property type="entry name" value="CH"/>
    <property type="match status" value="1"/>
</dbReference>
<feature type="compositionally biased region" description="Basic and acidic residues" evidence="4">
    <location>
        <begin position="478"/>
        <end position="493"/>
    </location>
</feature>
<feature type="domain" description="Calponin-homology (CH)" evidence="5">
    <location>
        <begin position="1434"/>
        <end position="1541"/>
    </location>
</feature>
<dbReference type="GeneID" id="118426652"/>
<feature type="compositionally biased region" description="Basic and acidic residues" evidence="4">
    <location>
        <begin position="837"/>
        <end position="849"/>
    </location>
</feature>
<feature type="compositionally biased region" description="Acidic residues" evidence="4">
    <location>
        <begin position="784"/>
        <end position="801"/>
    </location>
</feature>
<dbReference type="OMA" id="VMILDED"/>
<dbReference type="KEGG" id="bfo:118426652"/>
<dbReference type="Gene3D" id="1.10.418.10">
    <property type="entry name" value="Calponin-like domain"/>
    <property type="match status" value="1"/>
</dbReference>
<feature type="region of interest" description="Disordered" evidence="4">
    <location>
        <begin position="823"/>
        <end position="1137"/>
    </location>
</feature>
<feature type="compositionally biased region" description="Polar residues" evidence="4">
    <location>
        <begin position="76"/>
        <end position="96"/>
    </location>
</feature>
<feature type="compositionally biased region" description="Basic and acidic residues" evidence="4">
    <location>
        <begin position="621"/>
        <end position="654"/>
    </location>
</feature>
<name>A0A9J7N3T9_BRAFL</name>
<dbReference type="InterPro" id="IPR050540">
    <property type="entry name" value="F-actin_Monoox_Mical"/>
</dbReference>
<evidence type="ECO:0000313" key="7">
    <source>
        <dbReference type="RefSeq" id="XP_035692057.1"/>
    </source>
</evidence>
<reference evidence="6" key="1">
    <citation type="journal article" date="2020" name="Nat. Ecol. Evol.">
        <title>Deeply conserved synteny resolves early events in vertebrate evolution.</title>
        <authorList>
            <person name="Simakov O."/>
            <person name="Marletaz F."/>
            <person name="Yue J.X."/>
            <person name="O'Connell B."/>
            <person name="Jenkins J."/>
            <person name="Brandt A."/>
            <person name="Calef R."/>
            <person name="Tung C.H."/>
            <person name="Huang T.K."/>
            <person name="Schmutz J."/>
            <person name="Satoh N."/>
            <person name="Yu J.K."/>
            <person name="Putnam N.H."/>
            <person name="Green R.E."/>
            <person name="Rokhsar D.S."/>
        </authorList>
    </citation>
    <scope>NUCLEOTIDE SEQUENCE [LARGE SCALE GENOMIC DNA]</scope>
    <source>
        <strain evidence="6">S238N-H82</strain>
    </source>
</reference>
<dbReference type="FunFam" id="1.10.418.10:FF:000009">
    <property type="entry name" value="smoothelin isoform X2"/>
    <property type="match status" value="1"/>
</dbReference>
<keyword evidence="1" id="KW-0597">Phosphoprotein</keyword>
<feature type="compositionally biased region" description="Polar residues" evidence="4">
    <location>
        <begin position="379"/>
        <end position="388"/>
    </location>
</feature>
<accession>A0A9J7N3T9</accession>
<feature type="compositionally biased region" description="Basic and acidic residues" evidence="4">
    <location>
        <begin position="57"/>
        <end position="74"/>
    </location>
</feature>
<feature type="region of interest" description="Disordered" evidence="4">
    <location>
        <begin position="333"/>
        <end position="418"/>
    </location>
</feature>
<feature type="region of interest" description="Disordered" evidence="4">
    <location>
        <begin position="50"/>
        <end position="130"/>
    </location>
</feature>
<feature type="region of interest" description="Disordered" evidence="4">
    <location>
        <begin position="1549"/>
        <end position="1572"/>
    </location>
</feature>